<dbReference type="InterPro" id="IPR002933">
    <property type="entry name" value="Peptidase_M20"/>
</dbReference>
<dbReference type="InterPro" id="IPR001160">
    <property type="entry name" value="Peptidase_M20C"/>
</dbReference>
<evidence type="ECO:0000256" key="5">
    <source>
        <dbReference type="ARBA" id="ARBA00022801"/>
    </source>
</evidence>
<keyword evidence="7" id="KW-0482">Metalloprotease</keyword>
<comment type="cofactor">
    <cofactor evidence="2">
        <name>Zn(2+)</name>
        <dbReference type="ChEBI" id="CHEBI:29105"/>
    </cofactor>
</comment>
<evidence type="ECO:0000256" key="3">
    <source>
        <dbReference type="ARBA" id="ARBA00022670"/>
    </source>
</evidence>
<gene>
    <name evidence="19" type="ORF">IAA08_12965</name>
</gene>
<evidence type="ECO:0000256" key="1">
    <source>
        <dbReference type="ARBA" id="ARBA00001941"/>
    </source>
</evidence>
<reference evidence="19" key="1">
    <citation type="journal article" date="2021" name="PeerJ">
        <title>Extensive microbial diversity within the chicken gut microbiome revealed by metagenomics and culture.</title>
        <authorList>
            <person name="Gilroy R."/>
            <person name="Ravi A."/>
            <person name="Getino M."/>
            <person name="Pursley I."/>
            <person name="Horton D.L."/>
            <person name="Alikhan N.F."/>
            <person name="Baker D."/>
            <person name="Gharbi K."/>
            <person name="Hall N."/>
            <person name="Watson M."/>
            <person name="Adriaenssens E.M."/>
            <person name="Foster-Nyarko E."/>
            <person name="Jarju S."/>
            <person name="Secka A."/>
            <person name="Antonio M."/>
            <person name="Oren A."/>
            <person name="Chaudhuri R.R."/>
            <person name="La Ragione R."/>
            <person name="Hildebrand F."/>
            <person name="Pallen M.J."/>
        </authorList>
    </citation>
    <scope>NUCLEOTIDE SEQUENCE</scope>
    <source>
        <strain evidence="19">CHK192-9172</strain>
    </source>
</reference>
<dbReference type="GO" id="GO:0070573">
    <property type="term" value="F:metallodipeptidase activity"/>
    <property type="evidence" value="ECO:0007669"/>
    <property type="project" value="TreeGrafter"/>
</dbReference>
<keyword evidence="4" id="KW-0479">Metal-binding</keyword>
<dbReference type="SUPFAM" id="SSF53187">
    <property type="entry name" value="Zn-dependent exopeptidases"/>
    <property type="match status" value="1"/>
</dbReference>
<dbReference type="InterPro" id="IPR011650">
    <property type="entry name" value="Peptidase_M20_dimer"/>
</dbReference>
<accession>A0A9D2D5J7</accession>
<dbReference type="Proteomes" id="UP000824024">
    <property type="component" value="Unassembled WGS sequence"/>
</dbReference>
<feature type="domain" description="Peptidase M20 dimerisation" evidence="18">
    <location>
        <begin position="207"/>
        <end position="291"/>
    </location>
</feature>
<dbReference type="CDD" id="cd03890">
    <property type="entry name" value="M20_pepD"/>
    <property type="match status" value="1"/>
</dbReference>
<evidence type="ECO:0000256" key="8">
    <source>
        <dbReference type="ARBA" id="ARBA00023285"/>
    </source>
</evidence>
<reference evidence="19" key="2">
    <citation type="submission" date="2021-04" db="EMBL/GenBank/DDBJ databases">
        <authorList>
            <person name="Gilroy R."/>
        </authorList>
    </citation>
    <scope>NUCLEOTIDE SEQUENCE</scope>
    <source>
        <strain evidence="19">CHK192-9172</strain>
    </source>
</reference>
<dbReference type="GO" id="GO:0006508">
    <property type="term" value="P:proteolysis"/>
    <property type="evidence" value="ECO:0007669"/>
    <property type="project" value="UniProtKB-KW"/>
</dbReference>
<dbReference type="Pfam" id="PF01546">
    <property type="entry name" value="Peptidase_M20"/>
    <property type="match status" value="1"/>
</dbReference>
<dbReference type="EMBL" id="DXCH01000342">
    <property type="protein sequence ID" value="HIZ08835.1"/>
    <property type="molecule type" value="Genomic_DNA"/>
</dbReference>
<proteinExistence type="inferred from homology"/>
<dbReference type="PANTHER" id="PTHR43501">
    <property type="entry name" value="CYTOSOL NON-SPECIFIC DIPEPTIDASE"/>
    <property type="match status" value="1"/>
</dbReference>
<organism evidence="19 20">
    <name type="scientific">Candidatus Eubacterium avistercoris</name>
    <dbReference type="NCBI Taxonomy" id="2838567"/>
    <lineage>
        <taxon>Bacteria</taxon>
        <taxon>Bacillati</taxon>
        <taxon>Bacillota</taxon>
        <taxon>Clostridia</taxon>
        <taxon>Eubacteriales</taxon>
        <taxon>Eubacteriaceae</taxon>
        <taxon>Eubacterium</taxon>
    </lineage>
</organism>
<sequence>MLFTDSPACRVFYYFQEICGIPHGSGNTKEISDYCVRFAKEHGLEYYQDELNNVIIIREAAPGYESHRPYVIQGHLDMVCEQEKGRNMDFAKEGLELYEEKGFLKARGTTLGADDGIAVAYMLALLEKEDLKSPRIEAVFTTEEETGMDGAKGIDLSPLQGKDMLNLDSEEEGIFLCGCAGGLVGACDFDLAFRPEKGMSVNLTVGGLEGGHSGSEIDKEHGNAILLLGRVLRELENKCPLYLEKLKGGVKNNAIPREANASFLISPQDRDLCVEYAGELENTLKQEYKNTEKDLHILLEFKEVSVREVLEPQCQQRILDFLYLAPNGVQHTNTDIRGLVETSLNAGIMDSDRQRFHISFSIRSSVKSRKELVSRKLKCLTEALGGYYTATGDYPAWEYRSQSPLRENMCSVYEELFGEKPQITVIHAGLECGLFAEKIPDLDCVSFGPQIDDIHTPREKLSIKSTEKIWEFLIRFLEKGNL</sequence>
<dbReference type="Gene3D" id="3.40.630.10">
    <property type="entry name" value="Zn peptidases"/>
    <property type="match status" value="2"/>
</dbReference>
<dbReference type="Pfam" id="PF07687">
    <property type="entry name" value="M20_dimer"/>
    <property type="match status" value="1"/>
</dbReference>
<evidence type="ECO:0000256" key="9">
    <source>
        <dbReference type="ARBA" id="ARBA00036421"/>
    </source>
</evidence>
<evidence type="ECO:0000256" key="14">
    <source>
        <dbReference type="ARBA" id="ARBA00075285"/>
    </source>
</evidence>
<evidence type="ECO:0000256" key="15">
    <source>
        <dbReference type="ARBA" id="ARBA00076004"/>
    </source>
</evidence>
<dbReference type="AlphaFoldDB" id="A0A9D2D5J7"/>
<evidence type="ECO:0000256" key="16">
    <source>
        <dbReference type="ARBA" id="ARBA00077688"/>
    </source>
</evidence>
<keyword evidence="5" id="KW-0378">Hydrolase</keyword>
<keyword evidence="3" id="KW-0645">Protease</keyword>
<evidence type="ECO:0000313" key="20">
    <source>
        <dbReference type="Proteomes" id="UP000824024"/>
    </source>
</evidence>
<dbReference type="NCBIfam" id="TIGR01893">
    <property type="entry name" value="aa-his-dipept"/>
    <property type="match status" value="1"/>
</dbReference>
<keyword evidence="8" id="KW-0170">Cobalt</keyword>
<dbReference type="GO" id="GO:0046872">
    <property type="term" value="F:metal ion binding"/>
    <property type="evidence" value="ECO:0007669"/>
    <property type="project" value="UniProtKB-KW"/>
</dbReference>
<comment type="catalytic activity">
    <reaction evidence="9">
        <text>Hydrolysis of dipeptides, preferentially hydrophobic dipeptides including prolyl amino acids.</text>
        <dbReference type="EC" id="3.4.13.18"/>
    </reaction>
</comment>
<dbReference type="FunFam" id="3.40.630.10:FF:000018">
    <property type="entry name" value="Aminoacyl-histidine dipeptidase PepD"/>
    <property type="match status" value="1"/>
</dbReference>
<comment type="caution">
    <text evidence="19">The sequence shown here is derived from an EMBL/GenBank/DDBJ whole genome shotgun (WGS) entry which is preliminary data.</text>
</comment>
<keyword evidence="6" id="KW-0862">Zinc</keyword>
<evidence type="ECO:0000256" key="7">
    <source>
        <dbReference type="ARBA" id="ARBA00023049"/>
    </source>
</evidence>
<evidence type="ECO:0000256" key="11">
    <source>
        <dbReference type="ARBA" id="ARBA00044252"/>
    </source>
</evidence>
<evidence type="ECO:0000256" key="17">
    <source>
        <dbReference type="ARBA" id="ARBA00078074"/>
    </source>
</evidence>
<evidence type="ECO:0000256" key="10">
    <source>
        <dbReference type="ARBA" id="ARBA00038976"/>
    </source>
</evidence>
<evidence type="ECO:0000256" key="2">
    <source>
        <dbReference type="ARBA" id="ARBA00001947"/>
    </source>
</evidence>
<dbReference type="PANTHER" id="PTHR43501:SF1">
    <property type="entry name" value="CYTOSOL NON-SPECIFIC DIPEPTIDASE"/>
    <property type="match status" value="1"/>
</dbReference>
<protein>
    <recommendedName>
        <fullName evidence="13">Cytosol non-specific dipeptidase</fullName>
        <ecNumber evidence="10">3.4.13.18</ecNumber>
    </recommendedName>
    <alternativeName>
        <fullName evidence="16">Aminoacyl-histidine dipeptidase</fullName>
    </alternativeName>
    <alternativeName>
        <fullName evidence="15">Beta-alanyl-histidine dipeptidase</fullName>
    </alternativeName>
    <alternativeName>
        <fullName evidence="14">Carnosinase</fullName>
    </alternativeName>
    <alternativeName>
        <fullName evidence="11">Peptidase D</fullName>
    </alternativeName>
    <alternativeName>
        <fullName evidence="17">Xaa-His dipeptidase</fullName>
    </alternativeName>
</protein>
<evidence type="ECO:0000256" key="12">
    <source>
        <dbReference type="ARBA" id="ARBA00061423"/>
    </source>
</evidence>
<dbReference type="GO" id="GO:0005829">
    <property type="term" value="C:cytosol"/>
    <property type="evidence" value="ECO:0007669"/>
    <property type="project" value="TreeGrafter"/>
</dbReference>
<evidence type="ECO:0000256" key="13">
    <source>
        <dbReference type="ARBA" id="ARBA00071271"/>
    </source>
</evidence>
<evidence type="ECO:0000313" key="19">
    <source>
        <dbReference type="EMBL" id="HIZ08835.1"/>
    </source>
</evidence>
<evidence type="ECO:0000256" key="6">
    <source>
        <dbReference type="ARBA" id="ARBA00022833"/>
    </source>
</evidence>
<comment type="similarity">
    <text evidence="12">Belongs to the peptidase M20C family.</text>
</comment>
<dbReference type="PIRSF" id="PIRSF016599">
    <property type="entry name" value="Xaa-His_dipept"/>
    <property type="match status" value="1"/>
</dbReference>
<evidence type="ECO:0000256" key="4">
    <source>
        <dbReference type="ARBA" id="ARBA00022723"/>
    </source>
</evidence>
<evidence type="ECO:0000259" key="18">
    <source>
        <dbReference type="Pfam" id="PF07687"/>
    </source>
</evidence>
<dbReference type="PRINTS" id="PR00934">
    <property type="entry name" value="XHISDIPTASE"/>
</dbReference>
<dbReference type="FunFam" id="3.40.630.10:FF:000015">
    <property type="entry name" value="Aminoacyl-histidine dipeptidase PepD"/>
    <property type="match status" value="1"/>
</dbReference>
<name>A0A9D2D5J7_9FIRM</name>
<comment type="cofactor">
    <cofactor evidence="1">
        <name>Co(2+)</name>
        <dbReference type="ChEBI" id="CHEBI:48828"/>
    </cofactor>
</comment>
<dbReference type="EC" id="3.4.13.18" evidence="10"/>